<dbReference type="Gene3D" id="3.40.50.1110">
    <property type="entry name" value="SGNH hydrolase"/>
    <property type="match status" value="1"/>
</dbReference>
<dbReference type="Pfam" id="PF13472">
    <property type="entry name" value="Lipase_GDSL_2"/>
    <property type="match status" value="1"/>
</dbReference>
<dbReference type="PANTHER" id="PTHR43695">
    <property type="entry name" value="PUTATIVE (AFU_ORTHOLOGUE AFUA_2G17250)-RELATED"/>
    <property type="match status" value="1"/>
</dbReference>
<accession>A0A1C7GXU0</accession>
<dbReference type="OrthoDB" id="9807041at2"/>
<dbReference type="Proteomes" id="UP000092631">
    <property type="component" value="Chromosome"/>
</dbReference>
<dbReference type="SUPFAM" id="SSF49785">
    <property type="entry name" value="Galactose-binding domain-like"/>
    <property type="match status" value="1"/>
</dbReference>
<evidence type="ECO:0000313" key="6">
    <source>
        <dbReference type="Proteomes" id="UP000092631"/>
    </source>
</evidence>
<evidence type="ECO:0000259" key="4">
    <source>
        <dbReference type="Pfam" id="PF13472"/>
    </source>
</evidence>
<dbReference type="RefSeq" id="WP_065537796.1">
    <property type="nucleotide sequence ID" value="NZ_CAPDLJ010000009.1"/>
</dbReference>
<proteinExistence type="inferred from homology"/>
<dbReference type="AlphaFoldDB" id="A0A1C7GXU0"/>
<organism evidence="5 6">
    <name type="scientific">Bacteroides caecimuris</name>
    <dbReference type="NCBI Taxonomy" id="1796613"/>
    <lineage>
        <taxon>Bacteria</taxon>
        <taxon>Pseudomonadati</taxon>
        <taxon>Bacteroidota</taxon>
        <taxon>Bacteroidia</taxon>
        <taxon>Bacteroidales</taxon>
        <taxon>Bacteroidaceae</taxon>
        <taxon>Bacteroides</taxon>
    </lineage>
</organism>
<dbReference type="InterPro" id="IPR036514">
    <property type="entry name" value="SGNH_hydro_sf"/>
</dbReference>
<comment type="similarity">
    <text evidence="1">Belongs to the 'GDSL' lipolytic enzyme family.</text>
</comment>
<keyword evidence="3" id="KW-0732">Signal</keyword>
<dbReference type="CDD" id="cd01821">
    <property type="entry name" value="Rhamnogalacturan_acetylesterase_like"/>
    <property type="match status" value="1"/>
</dbReference>
<keyword evidence="2" id="KW-0378">Hydrolase</keyword>
<dbReference type="SUPFAM" id="SSF52266">
    <property type="entry name" value="SGNH hydrolase"/>
    <property type="match status" value="1"/>
</dbReference>
<feature type="signal peptide" evidence="3">
    <location>
        <begin position="1"/>
        <end position="18"/>
    </location>
</feature>
<protein>
    <submittedName>
        <fullName evidence="5">Rhamnogalacturonan acetylesterase</fullName>
    </submittedName>
</protein>
<dbReference type="InterPro" id="IPR037459">
    <property type="entry name" value="RhgT-like"/>
</dbReference>
<dbReference type="GeneID" id="82185954"/>
<feature type="domain" description="SGNH hydrolase-type esterase" evidence="4">
    <location>
        <begin position="168"/>
        <end position="324"/>
    </location>
</feature>
<dbReference type="InterPro" id="IPR008979">
    <property type="entry name" value="Galactose-bd-like_sf"/>
</dbReference>
<reference evidence="6" key="1">
    <citation type="submission" date="2016-04" db="EMBL/GenBank/DDBJ databases">
        <title>Complete Genome Sequences of Twelve Strains of a Stable Defined Moderately Diverse Mouse Microbiota 2 (sDMDMm2).</title>
        <authorList>
            <person name="Uchimura Y."/>
            <person name="Wyss M."/>
            <person name="Brugiroux S."/>
            <person name="Limenitakis J.P."/>
            <person name="Stecher B."/>
            <person name="McCoy K.D."/>
            <person name="Macpherson A.J."/>
        </authorList>
    </citation>
    <scope>NUCLEOTIDE SEQUENCE [LARGE SCALE GENOMIC DNA]</scope>
    <source>
        <strain evidence="6">I48</strain>
    </source>
</reference>
<name>A0A1C7GXU0_9BACE</name>
<dbReference type="InterPro" id="IPR013830">
    <property type="entry name" value="SGNH_hydro"/>
</dbReference>
<dbReference type="FunFam" id="3.40.50.1110:FF:000042">
    <property type="entry name" value="Rhamnogalacturonan acetylesterase RhgT"/>
    <property type="match status" value="1"/>
</dbReference>
<dbReference type="KEGG" id="bcae:A4V03_02265"/>
<dbReference type="EMBL" id="CP015401">
    <property type="protein sequence ID" value="ANU56536.1"/>
    <property type="molecule type" value="Genomic_DNA"/>
</dbReference>
<evidence type="ECO:0000256" key="3">
    <source>
        <dbReference type="SAM" id="SignalP"/>
    </source>
</evidence>
<keyword evidence="6" id="KW-1185">Reference proteome</keyword>
<feature type="chain" id="PRO_5008886649" evidence="3">
    <location>
        <begin position="19"/>
        <end position="412"/>
    </location>
</feature>
<sequence>MKTTIIGLLLLTAMTVNAQEEVRTYQLSDAPRYSKETGYGYDLTATPEKGSKSPFFFSVRVPDGNYKVTVRLGNKKQAGVTTIRGESRRLFVENLPTKKGQFIDETFIINKRNPRISEKEYVRIKPREKAKLNWDDKLTLEFNGDAPVCQSIRIEPADPSVITVFLCGNSTVVDQDNEPWASWGQMIPHFFGTDVCIANYAESGESANTFIGAGRLKKALSQMKKGDYLFMEFGHNDQKQKGPGKGAYYSFMTSLKTFIDEARARGVYPVLVTPTQRRSFDATGHIRDTHEDYPEAMRWLAAKENIPLIDLNEMTRTLYEALGTETSKRAFVHYPAGTYPGQTKAFEDNTHFNPYGAYQIAQCVIEGMKKAVPELAKHLKIDPAYDPAHPDDVNTFHWNESPFTEIEKPDGN</sequence>
<evidence type="ECO:0000313" key="5">
    <source>
        <dbReference type="EMBL" id="ANU56536.1"/>
    </source>
</evidence>
<dbReference type="PANTHER" id="PTHR43695:SF1">
    <property type="entry name" value="RHAMNOGALACTURONAN ACETYLESTERASE"/>
    <property type="match status" value="1"/>
</dbReference>
<dbReference type="Gene3D" id="2.60.120.430">
    <property type="entry name" value="Galactose-binding lectin"/>
    <property type="match status" value="1"/>
</dbReference>
<evidence type="ECO:0000256" key="1">
    <source>
        <dbReference type="ARBA" id="ARBA00008668"/>
    </source>
</evidence>
<evidence type="ECO:0000256" key="2">
    <source>
        <dbReference type="ARBA" id="ARBA00022801"/>
    </source>
</evidence>
<gene>
    <name evidence="5" type="ORF">A4V03_02265</name>
</gene>
<dbReference type="GO" id="GO:0016788">
    <property type="term" value="F:hydrolase activity, acting on ester bonds"/>
    <property type="evidence" value="ECO:0007669"/>
    <property type="project" value="UniProtKB-ARBA"/>
</dbReference>